<sequence length="314" mass="34508">MKHKRKVWLGAVLMLVLALSAGCSGQTGNKAGSSGEKPVVLTTYSILYDIVKQIAGDRVELYSIVPVGTDPHEYDPLPADLKHASDADVIFYNGLNLETGNGWFAKLLETSGKAGDDAPVYALSEGVEPMYLTSAGKESEQDPHAWLSIENGIRYAENALAALTKADPANREYYEQNAGNYIEELKKLHDDAVTRFADIPEERRVLVTSEGAFKYFSAAYGLKAQYIWEINTENQGTPEQMKRIIDIVKAEQVPALFVETSVDPRSMESVSKETGVRIFGKVFTDSTGKPGEDGDSYLAMMKWNLDTIHAGLTK</sequence>
<organism evidence="7 8">
    <name type="scientific">Paenibacillus rhizosphaerae</name>
    <dbReference type="NCBI Taxonomy" id="297318"/>
    <lineage>
        <taxon>Bacteria</taxon>
        <taxon>Bacillati</taxon>
        <taxon>Bacillota</taxon>
        <taxon>Bacilli</taxon>
        <taxon>Bacillales</taxon>
        <taxon>Paenibacillaceae</taxon>
        <taxon>Paenibacillus</taxon>
    </lineage>
</organism>
<evidence type="ECO:0000256" key="5">
    <source>
        <dbReference type="RuleBase" id="RU003512"/>
    </source>
</evidence>
<reference evidence="7 8" key="1">
    <citation type="submission" date="2016-11" db="EMBL/GenBank/DDBJ databases">
        <title>Paenibacillus species isolates.</title>
        <authorList>
            <person name="Beno S.M."/>
        </authorList>
    </citation>
    <scope>NUCLEOTIDE SEQUENCE [LARGE SCALE GENOMIC DNA]</scope>
    <source>
        <strain evidence="7 8">FSL R5-0378</strain>
    </source>
</reference>
<dbReference type="InterPro" id="IPR050492">
    <property type="entry name" value="Bact_metal-bind_prot9"/>
</dbReference>
<protein>
    <submittedName>
        <fullName evidence="7">Metal ABC transporter substrate-binding protein</fullName>
    </submittedName>
</protein>
<name>A0A1R1ERB1_9BACL</name>
<dbReference type="AlphaFoldDB" id="A0A1R1ERB1"/>
<evidence type="ECO:0000256" key="3">
    <source>
        <dbReference type="ARBA" id="ARBA00022723"/>
    </source>
</evidence>
<evidence type="ECO:0000256" key="6">
    <source>
        <dbReference type="SAM" id="SignalP"/>
    </source>
</evidence>
<dbReference type="GO" id="GO:0007155">
    <property type="term" value="P:cell adhesion"/>
    <property type="evidence" value="ECO:0007669"/>
    <property type="project" value="InterPro"/>
</dbReference>
<dbReference type="PRINTS" id="PR00690">
    <property type="entry name" value="ADHESNFAMILY"/>
</dbReference>
<dbReference type="InterPro" id="IPR006129">
    <property type="entry name" value="AdhesinB"/>
</dbReference>
<dbReference type="EMBL" id="MRTP01000003">
    <property type="protein sequence ID" value="OMF54383.1"/>
    <property type="molecule type" value="Genomic_DNA"/>
</dbReference>
<keyword evidence="2 5" id="KW-0813">Transport</keyword>
<feature type="signal peptide" evidence="6">
    <location>
        <begin position="1"/>
        <end position="25"/>
    </location>
</feature>
<evidence type="ECO:0000256" key="2">
    <source>
        <dbReference type="ARBA" id="ARBA00022448"/>
    </source>
</evidence>
<dbReference type="InterPro" id="IPR006127">
    <property type="entry name" value="ZnuA-like"/>
</dbReference>
<dbReference type="Pfam" id="PF01297">
    <property type="entry name" value="ZnuA"/>
    <property type="match status" value="1"/>
</dbReference>
<dbReference type="PRINTS" id="PR00691">
    <property type="entry name" value="ADHESINB"/>
</dbReference>
<comment type="caution">
    <text evidence="7">The sequence shown here is derived from an EMBL/GenBank/DDBJ whole genome shotgun (WGS) entry which is preliminary data.</text>
</comment>
<comment type="subcellular location">
    <subcellularLocation>
        <location evidence="1">Cell envelope</location>
    </subcellularLocation>
</comment>
<dbReference type="InterPro" id="IPR006128">
    <property type="entry name" value="Lipoprotein_PsaA-like"/>
</dbReference>
<dbReference type="Proteomes" id="UP000187172">
    <property type="component" value="Unassembled WGS sequence"/>
</dbReference>
<keyword evidence="3" id="KW-0479">Metal-binding</keyword>
<dbReference type="PROSITE" id="PS51257">
    <property type="entry name" value="PROKAR_LIPOPROTEIN"/>
    <property type="match status" value="1"/>
</dbReference>
<proteinExistence type="inferred from homology"/>
<dbReference type="SUPFAM" id="SSF53807">
    <property type="entry name" value="Helical backbone' metal receptor"/>
    <property type="match status" value="1"/>
</dbReference>
<dbReference type="GO" id="GO:0030313">
    <property type="term" value="C:cell envelope"/>
    <property type="evidence" value="ECO:0007669"/>
    <property type="project" value="UniProtKB-SubCell"/>
</dbReference>
<keyword evidence="4 6" id="KW-0732">Signal</keyword>
<evidence type="ECO:0000256" key="4">
    <source>
        <dbReference type="ARBA" id="ARBA00022729"/>
    </source>
</evidence>
<gene>
    <name evidence="7" type="ORF">BK138_14430</name>
</gene>
<dbReference type="GO" id="GO:0030001">
    <property type="term" value="P:metal ion transport"/>
    <property type="evidence" value="ECO:0007669"/>
    <property type="project" value="InterPro"/>
</dbReference>
<comment type="similarity">
    <text evidence="5">Belongs to the bacterial solute-binding protein 9 family.</text>
</comment>
<evidence type="ECO:0000313" key="8">
    <source>
        <dbReference type="Proteomes" id="UP000187172"/>
    </source>
</evidence>
<dbReference type="RefSeq" id="WP_076170287.1">
    <property type="nucleotide sequence ID" value="NZ_MRTP01000003.1"/>
</dbReference>
<dbReference type="STRING" id="297318.BK138_14430"/>
<evidence type="ECO:0000313" key="7">
    <source>
        <dbReference type="EMBL" id="OMF54383.1"/>
    </source>
</evidence>
<dbReference type="PANTHER" id="PTHR42953">
    <property type="entry name" value="HIGH-AFFINITY ZINC UPTAKE SYSTEM PROTEIN ZNUA-RELATED"/>
    <property type="match status" value="1"/>
</dbReference>
<dbReference type="Gene3D" id="3.40.50.1980">
    <property type="entry name" value="Nitrogenase molybdenum iron protein domain"/>
    <property type="match status" value="2"/>
</dbReference>
<dbReference type="CDD" id="cd01137">
    <property type="entry name" value="PsaA"/>
    <property type="match status" value="1"/>
</dbReference>
<evidence type="ECO:0000256" key="1">
    <source>
        <dbReference type="ARBA" id="ARBA00004196"/>
    </source>
</evidence>
<accession>A0A1R1ERB1</accession>
<keyword evidence="8" id="KW-1185">Reference proteome</keyword>
<dbReference type="PANTHER" id="PTHR42953:SF1">
    <property type="entry name" value="METAL-BINDING PROTEIN HI_0362-RELATED"/>
    <property type="match status" value="1"/>
</dbReference>
<feature type="chain" id="PRO_5038685991" evidence="6">
    <location>
        <begin position="26"/>
        <end position="314"/>
    </location>
</feature>
<dbReference type="GO" id="GO:0046872">
    <property type="term" value="F:metal ion binding"/>
    <property type="evidence" value="ECO:0007669"/>
    <property type="project" value="UniProtKB-KW"/>
</dbReference>